<feature type="region of interest" description="Disordered" evidence="1">
    <location>
        <begin position="1"/>
        <end position="68"/>
    </location>
</feature>
<evidence type="ECO:0000313" key="3">
    <source>
        <dbReference type="Proteomes" id="UP000515124"/>
    </source>
</evidence>
<organism evidence="3 4">
    <name type="scientific">Prunus avium</name>
    <name type="common">Cherry</name>
    <name type="synonym">Cerasus avium</name>
    <dbReference type="NCBI Taxonomy" id="42229"/>
    <lineage>
        <taxon>Eukaryota</taxon>
        <taxon>Viridiplantae</taxon>
        <taxon>Streptophyta</taxon>
        <taxon>Embryophyta</taxon>
        <taxon>Tracheophyta</taxon>
        <taxon>Spermatophyta</taxon>
        <taxon>Magnoliopsida</taxon>
        <taxon>eudicotyledons</taxon>
        <taxon>Gunneridae</taxon>
        <taxon>Pentapetalae</taxon>
        <taxon>rosids</taxon>
        <taxon>fabids</taxon>
        <taxon>Rosales</taxon>
        <taxon>Rosaceae</taxon>
        <taxon>Amygdaloideae</taxon>
        <taxon>Amygdaleae</taxon>
        <taxon>Prunus</taxon>
    </lineage>
</organism>
<dbReference type="InterPro" id="IPR008906">
    <property type="entry name" value="HATC_C_dom"/>
</dbReference>
<evidence type="ECO:0000256" key="1">
    <source>
        <dbReference type="SAM" id="MobiDB-lite"/>
    </source>
</evidence>
<proteinExistence type="predicted"/>
<keyword evidence="3" id="KW-1185">Reference proteome</keyword>
<evidence type="ECO:0000313" key="4">
    <source>
        <dbReference type="RefSeq" id="XP_021825721.1"/>
    </source>
</evidence>
<dbReference type="PANTHER" id="PTHR23272">
    <property type="entry name" value="BED FINGER-RELATED"/>
    <property type="match status" value="1"/>
</dbReference>
<dbReference type="SUPFAM" id="SSF53098">
    <property type="entry name" value="Ribonuclease H-like"/>
    <property type="match status" value="1"/>
</dbReference>
<feature type="compositionally biased region" description="Polar residues" evidence="1">
    <location>
        <begin position="30"/>
        <end position="47"/>
    </location>
</feature>
<dbReference type="GO" id="GO:0046983">
    <property type="term" value="F:protein dimerization activity"/>
    <property type="evidence" value="ECO:0007669"/>
    <property type="project" value="InterPro"/>
</dbReference>
<sequence length="167" mass="17970">MSSPLASSSSPQCVASNNSLAMDESAEEVQGSQAQAGIESSQSQTGGDNDLPPLPPLKKRKPTRKPSEVWNHFEKFDTAIARDVLAIPVSTVASESTFSTGGRTINSFRSSLSPATVEALICTQNWLKSTSISLEVEPTIEEMEFYETIESEMKKSNAMGPLHVSCD</sequence>
<gene>
    <name evidence="4" type="primary">LOC110766661</name>
</gene>
<dbReference type="KEGG" id="pavi:110766661"/>
<dbReference type="Pfam" id="PF05699">
    <property type="entry name" value="Dimer_Tnp_hAT"/>
    <property type="match status" value="1"/>
</dbReference>
<dbReference type="RefSeq" id="XP_021825721.1">
    <property type="nucleotide sequence ID" value="XM_021970029.1"/>
</dbReference>
<dbReference type="InterPro" id="IPR012337">
    <property type="entry name" value="RNaseH-like_sf"/>
</dbReference>
<name>A0A6P5TEV3_PRUAV</name>
<dbReference type="GeneID" id="110766661"/>
<accession>A0A6P5TEV3</accession>
<protein>
    <submittedName>
        <fullName evidence="4">Uncharacterized protein LOC110766661</fullName>
    </submittedName>
</protein>
<evidence type="ECO:0000259" key="2">
    <source>
        <dbReference type="Pfam" id="PF05699"/>
    </source>
</evidence>
<reference evidence="4" key="1">
    <citation type="submission" date="2025-08" db="UniProtKB">
        <authorList>
            <consortium name="RefSeq"/>
        </authorList>
    </citation>
    <scope>IDENTIFICATION</scope>
</reference>
<dbReference type="AlphaFoldDB" id="A0A6P5TEV3"/>
<feature type="domain" description="HAT C-terminal dimerisation" evidence="2">
    <location>
        <begin position="79"/>
        <end position="127"/>
    </location>
</feature>
<dbReference type="PANTHER" id="PTHR23272:SF161">
    <property type="entry name" value="ZINC FINGER BED DOMAIN-CONTAINING PROTEIN RICESLEEPER 1-LIKE"/>
    <property type="match status" value="1"/>
</dbReference>
<dbReference type="Proteomes" id="UP000515124">
    <property type="component" value="Unplaced"/>
</dbReference>
<feature type="compositionally biased region" description="Low complexity" evidence="1">
    <location>
        <begin position="1"/>
        <end position="11"/>
    </location>
</feature>